<dbReference type="Proteomes" id="UP000050791">
    <property type="component" value="Unassembled WGS sequence"/>
</dbReference>
<comment type="subcellular location">
    <subcellularLocation>
        <location evidence="1">Membrane</location>
        <topology evidence="1">Single-pass membrane protein</topology>
    </subcellularLocation>
</comment>
<dbReference type="Pfam" id="PF00028">
    <property type="entry name" value="Cadherin"/>
    <property type="match status" value="1"/>
</dbReference>
<dbReference type="InterPro" id="IPR050174">
    <property type="entry name" value="Protocadherin/Cadherin-CA"/>
</dbReference>
<dbReference type="PROSITE" id="PS00232">
    <property type="entry name" value="CADHERIN_1"/>
    <property type="match status" value="1"/>
</dbReference>
<keyword evidence="3" id="KW-0677">Repeat</keyword>
<evidence type="ECO:0000313" key="11">
    <source>
        <dbReference type="WBParaSite" id="SMTH1_52760.1"/>
    </source>
</evidence>
<name>A0AA85BEU9_9TREM</name>
<keyword evidence="4 8" id="KW-0106">Calcium</keyword>
<evidence type="ECO:0000259" key="9">
    <source>
        <dbReference type="PROSITE" id="PS50268"/>
    </source>
</evidence>
<keyword evidence="5" id="KW-1133">Transmembrane helix</keyword>
<feature type="domain" description="Cadherin" evidence="9">
    <location>
        <begin position="52"/>
        <end position="112"/>
    </location>
</feature>
<dbReference type="InterPro" id="IPR020894">
    <property type="entry name" value="Cadherin_CS"/>
</dbReference>
<evidence type="ECO:0000256" key="4">
    <source>
        <dbReference type="ARBA" id="ARBA00022837"/>
    </source>
</evidence>
<dbReference type="PRINTS" id="PR00205">
    <property type="entry name" value="CADHERIN"/>
</dbReference>
<dbReference type="WBParaSite" id="SMTH1_52760.1">
    <property type="protein sequence ID" value="SMTH1_52760.1"/>
    <property type="gene ID" value="SMTH1_52760"/>
</dbReference>
<dbReference type="InterPro" id="IPR002126">
    <property type="entry name" value="Cadherin-like_dom"/>
</dbReference>
<dbReference type="SUPFAM" id="SSF49313">
    <property type="entry name" value="Cadherin-like"/>
    <property type="match status" value="1"/>
</dbReference>
<dbReference type="GO" id="GO:0007156">
    <property type="term" value="P:homophilic cell adhesion via plasma membrane adhesion molecules"/>
    <property type="evidence" value="ECO:0007669"/>
    <property type="project" value="InterPro"/>
</dbReference>
<dbReference type="SMART" id="SM00112">
    <property type="entry name" value="CA"/>
    <property type="match status" value="2"/>
</dbReference>
<dbReference type="PANTHER" id="PTHR24028:SF146">
    <property type="entry name" value="CADHERIN 96CB, ISOFORM D-RELATED"/>
    <property type="match status" value="1"/>
</dbReference>
<accession>A0AA85BEU9</accession>
<evidence type="ECO:0000256" key="3">
    <source>
        <dbReference type="ARBA" id="ARBA00022737"/>
    </source>
</evidence>
<evidence type="ECO:0000256" key="2">
    <source>
        <dbReference type="ARBA" id="ARBA00022692"/>
    </source>
</evidence>
<evidence type="ECO:0000256" key="6">
    <source>
        <dbReference type="ARBA" id="ARBA00023136"/>
    </source>
</evidence>
<protein>
    <recommendedName>
        <fullName evidence="9">Cadherin domain-containing protein</fullName>
    </recommendedName>
</protein>
<evidence type="ECO:0000256" key="5">
    <source>
        <dbReference type="ARBA" id="ARBA00022989"/>
    </source>
</evidence>
<dbReference type="PROSITE" id="PS50268">
    <property type="entry name" value="CADHERIN_2"/>
    <property type="match status" value="2"/>
</dbReference>
<keyword evidence="2" id="KW-0812">Transmembrane</keyword>
<organism evidence="10 11">
    <name type="scientific">Schistosoma mattheei</name>
    <dbReference type="NCBI Taxonomy" id="31246"/>
    <lineage>
        <taxon>Eukaryota</taxon>
        <taxon>Metazoa</taxon>
        <taxon>Spiralia</taxon>
        <taxon>Lophotrochozoa</taxon>
        <taxon>Platyhelminthes</taxon>
        <taxon>Trematoda</taxon>
        <taxon>Digenea</taxon>
        <taxon>Strigeidida</taxon>
        <taxon>Schistosomatoidea</taxon>
        <taxon>Schistosomatidae</taxon>
        <taxon>Schistosoma</taxon>
    </lineage>
</organism>
<reference evidence="11" key="1">
    <citation type="submission" date="2023-11" db="UniProtKB">
        <authorList>
            <consortium name="WormBaseParasite"/>
        </authorList>
    </citation>
    <scope>IDENTIFICATION</scope>
</reference>
<evidence type="ECO:0000313" key="10">
    <source>
        <dbReference type="Proteomes" id="UP000050791"/>
    </source>
</evidence>
<dbReference type="GO" id="GO:0005886">
    <property type="term" value="C:plasma membrane"/>
    <property type="evidence" value="ECO:0007669"/>
    <property type="project" value="InterPro"/>
</dbReference>
<dbReference type="Gene3D" id="2.60.40.60">
    <property type="entry name" value="Cadherins"/>
    <property type="match status" value="3"/>
</dbReference>
<keyword evidence="7" id="KW-0325">Glycoprotein</keyword>
<sequence>MESSIDNNIPITVIPSLTSIQSTSILCYKIEVIESNWIKSPILKLITKDLDNYEKHTSYTFNVLAIDSEYDRRSKLDNNLQLMNSRIQNNIFTSTANIIVNVLDINDEIPIIELDYLRIDETTGRSATFARIEENNDPPQFIADILVTDRDANALNSHVIYTINTSFQLTEVKRQPGLVQYNMLTVNSLDREINGAILRIKIQCTDSGEIKKTSEVDIIIHIIDVNDNSPSIQLISQNLHTTLNSNDNLIHLKENTPTGTIIAYFNITDIDYGENSRTTCKLLSIINDHYYH</sequence>
<feature type="domain" description="Cadherin" evidence="9">
    <location>
        <begin position="124"/>
        <end position="232"/>
    </location>
</feature>
<proteinExistence type="predicted"/>
<dbReference type="PANTHER" id="PTHR24028">
    <property type="entry name" value="CADHERIN-87A"/>
    <property type="match status" value="1"/>
</dbReference>
<evidence type="ECO:0000256" key="7">
    <source>
        <dbReference type="ARBA" id="ARBA00023180"/>
    </source>
</evidence>
<keyword evidence="6" id="KW-0472">Membrane</keyword>
<dbReference type="GO" id="GO:0005509">
    <property type="term" value="F:calcium ion binding"/>
    <property type="evidence" value="ECO:0007669"/>
    <property type="project" value="UniProtKB-UniRule"/>
</dbReference>
<evidence type="ECO:0000256" key="8">
    <source>
        <dbReference type="PROSITE-ProRule" id="PRU00043"/>
    </source>
</evidence>
<dbReference type="CDD" id="cd11304">
    <property type="entry name" value="Cadherin_repeat"/>
    <property type="match status" value="2"/>
</dbReference>
<dbReference type="AlphaFoldDB" id="A0AA85BEU9"/>
<dbReference type="InterPro" id="IPR015919">
    <property type="entry name" value="Cadherin-like_sf"/>
</dbReference>
<evidence type="ECO:0000256" key="1">
    <source>
        <dbReference type="ARBA" id="ARBA00004167"/>
    </source>
</evidence>